<gene>
    <name evidence="2" type="ORF">NOG11_02480</name>
</gene>
<sequence>MRRLTEVTAQQFGRDGAALVYAVLILRSDGRALGLTDHDRDLAFTGQTFAASPGMSFDGLEQSADLAPDHAGVRTALHPDGITAGDIDAGRYAEAQVELWQVDADNTDARLLLLAGTLGEIERDGAEVNLELRAASERLNAPIGRLYQRSCSVQLGDDACGVDLSALGRSVEGTVEQESTQSIGILCSTARAPLDFAGGVLRIRTGELGGLERPIRTARTQTGGYVVSLWEALPRALISGDEVTLVMGCDKTFAACRDLFANAERFRGFPHIPGLAALAVQRSS</sequence>
<reference evidence="2" key="1">
    <citation type="submission" date="2022-07" db="EMBL/GenBank/DDBJ databases">
        <title>Parvularcula maris sp. nov., an algicidal bacterium isolated from seawater.</title>
        <authorList>
            <person name="Li F."/>
        </authorList>
    </citation>
    <scope>NUCLEOTIDE SEQUENCE</scope>
    <source>
        <strain evidence="2">BGMRC 0090</strain>
    </source>
</reference>
<comment type="caution">
    <text evidence="2">The sequence shown here is derived from an EMBL/GenBank/DDBJ whole genome shotgun (WGS) entry which is preliminary data.</text>
</comment>
<organism evidence="2 3">
    <name type="scientific">Parvularcula maris</name>
    <dbReference type="NCBI Taxonomy" id="2965077"/>
    <lineage>
        <taxon>Bacteria</taxon>
        <taxon>Pseudomonadati</taxon>
        <taxon>Pseudomonadota</taxon>
        <taxon>Alphaproteobacteria</taxon>
        <taxon>Parvularculales</taxon>
        <taxon>Parvularculaceae</taxon>
        <taxon>Parvularcula</taxon>
    </lineage>
</organism>
<protein>
    <submittedName>
        <fullName evidence="2">DUF2163 domain-containing protein</fullName>
    </submittedName>
</protein>
<dbReference type="Pfam" id="PF09931">
    <property type="entry name" value="Phage_phiJL001_Gp84_N"/>
    <property type="match status" value="1"/>
</dbReference>
<dbReference type="InterPro" id="IPR011928">
    <property type="entry name" value="Phage_phiJL001_Gp84"/>
</dbReference>
<evidence type="ECO:0000313" key="2">
    <source>
        <dbReference type="EMBL" id="MCQ8184243.1"/>
    </source>
</evidence>
<name>A0A9X2L762_9PROT</name>
<feature type="domain" description="Bacteriophage phiJL001 Gp84 C-terminal" evidence="1">
    <location>
        <begin position="196"/>
        <end position="274"/>
    </location>
</feature>
<dbReference type="Proteomes" id="UP001142610">
    <property type="component" value="Unassembled WGS sequence"/>
</dbReference>
<accession>A0A9X2L762</accession>
<keyword evidence="3" id="KW-1185">Reference proteome</keyword>
<dbReference type="AlphaFoldDB" id="A0A9X2L762"/>
<evidence type="ECO:0000259" key="1">
    <source>
        <dbReference type="Pfam" id="PF09356"/>
    </source>
</evidence>
<dbReference type="EMBL" id="JANIBC010000001">
    <property type="protein sequence ID" value="MCQ8184243.1"/>
    <property type="molecule type" value="Genomic_DNA"/>
</dbReference>
<dbReference type="NCBIfam" id="TIGR02218">
    <property type="entry name" value="phg_TIGR02218"/>
    <property type="match status" value="1"/>
</dbReference>
<dbReference type="RefSeq" id="WP_256618048.1">
    <property type="nucleotide sequence ID" value="NZ_JANIBC010000001.1"/>
</dbReference>
<proteinExistence type="predicted"/>
<dbReference type="InterPro" id="IPR018964">
    <property type="entry name" value="Phage_phiJL001_Gp84_C"/>
</dbReference>
<evidence type="ECO:0000313" key="3">
    <source>
        <dbReference type="Proteomes" id="UP001142610"/>
    </source>
</evidence>
<dbReference type="Pfam" id="PF09356">
    <property type="entry name" value="Phage_BR0599"/>
    <property type="match status" value="1"/>
</dbReference>